<reference evidence="17 18" key="1">
    <citation type="journal article" date="2018" name="BMC Genomics">
        <title>Comparative genome analyses reveal sequence features reflecting distinct modes of host-adaptation between dicot and monocot powdery mildew.</title>
        <authorList>
            <person name="Wu Y."/>
            <person name="Ma X."/>
            <person name="Pan Z."/>
            <person name="Kale S.D."/>
            <person name="Song Y."/>
            <person name="King H."/>
            <person name="Zhang Q."/>
            <person name="Presley C."/>
            <person name="Deng X."/>
            <person name="Wei C.I."/>
            <person name="Xiao S."/>
        </authorList>
    </citation>
    <scope>NUCLEOTIDE SEQUENCE [LARGE SCALE GENOMIC DNA]</scope>
    <source>
        <strain evidence="17">UMSG2</strain>
    </source>
</reference>
<accession>A0A420HII3</accession>
<name>A0A420HII3_9PEZI</name>
<dbReference type="FunFam" id="3.40.50.300:FF:001195">
    <property type="entry name" value="DNA repair protein rad50"/>
    <property type="match status" value="1"/>
</dbReference>
<dbReference type="Gene3D" id="3.40.50.300">
    <property type="entry name" value="P-loop containing nucleotide triphosphate hydrolases"/>
    <property type="match status" value="2"/>
</dbReference>
<keyword evidence="6" id="KW-0158">Chromosome</keyword>
<feature type="coiled-coil region" evidence="15">
    <location>
        <begin position="489"/>
        <end position="546"/>
    </location>
</feature>
<evidence type="ECO:0000256" key="9">
    <source>
        <dbReference type="ARBA" id="ARBA00022801"/>
    </source>
</evidence>
<dbReference type="GO" id="GO:0043047">
    <property type="term" value="F:single-stranded telomeric DNA binding"/>
    <property type="evidence" value="ECO:0007669"/>
    <property type="project" value="TreeGrafter"/>
</dbReference>
<feature type="coiled-coil region" evidence="15">
    <location>
        <begin position="870"/>
        <end position="921"/>
    </location>
</feature>
<dbReference type="GO" id="GO:0016887">
    <property type="term" value="F:ATP hydrolysis activity"/>
    <property type="evidence" value="ECO:0007669"/>
    <property type="project" value="InterPro"/>
</dbReference>
<dbReference type="EMBL" id="MCFK01007549">
    <property type="protein sequence ID" value="RKF57286.1"/>
    <property type="molecule type" value="Genomic_DNA"/>
</dbReference>
<gene>
    <name evidence="17" type="ORF">OnM2_075045</name>
</gene>
<dbReference type="PANTHER" id="PTHR18867:SF12">
    <property type="entry name" value="DNA REPAIR PROTEIN RAD50"/>
    <property type="match status" value="1"/>
</dbReference>
<dbReference type="GO" id="GO:0046872">
    <property type="term" value="F:metal ion binding"/>
    <property type="evidence" value="ECO:0007669"/>
    <property type="project" value="UniProtKB-KW"/>
</dbReference>
<dbReference type="InterPro" id="IPR038729">
    <property type="entry name" value="Rad50/SbcC_AAA"/>
</dbReference>
<comment type="catalytic activity">
    <reaction evidence="14">
        <text>ATP + H2O = ADP + phosphate + H(+)</text>
        <dbReference type="Rhea" id="RHEA:13065"/>
        <dbReference type="ChEBI" id="CHEBI:15377"/>
        <dbReference type="ChEBI" id="CHEBI:15378"/>
        <dbReference type="ChEBI" id="CHEBI:30616"/>
        <dbReference type="ChEBI" id="CHEBI:43474"/>
        <dbReference type="ChEBI" id="CHEBI:456216"/>
    </reaction>
</comment>
<evidence type="ECO:0000256" key="1">
    <source>
        <dbReference type="ARBA" id="ARBA00001947"/>
    </source>
</evidence>
<keyword evidence="9" id="KW-0378">Hydrolase</keyword>
<evidence type="ECO:0000256" key="11">
    <source>
        <dbReference type="ARBA" id="ARBA00023054"/>
    </source>
</evidence>
<keyword evidence="18" id="KW-1185">Reference proteome</keyword>
<feature type="coiled-coil region" evidence="15">
    <location>
        <begin position="310"/>
        <end position="344"/>
    </location>
</feature>
<dbReference type="GO" id="GO:0000794">
    <property type="term" value="C:condensed nuclear chromosome"/>
    <property type="evidence" value="ECO:0007669"/>
    <property type="project" value="TreeGrafter"/>
</dbReference>
<comment type="caution">
    <text evidence="17">The sequence shown here is derived from an EMBL/GenBank/DDBJ whole genome shotgun (WGS) entry which is preliminary data.</text>
</comment>
<evidence type="ECO:0000256" key="5">
    <source>
        <dbReference type="ARBA" id="ARBA00017893"/>
    </source>
</evidence>
<keyword evidence="7" id="KW-0479">Metal-binding</keyword>
<keyword evidence="8" id="KW-0227">DNA damage</keyword>
<feature type="coiled-coil region" evidence="15">
    <location>
        <begin position="720"/>
        <end position="756"/>
    </location>
</feature>
<evidence type="ECO:0000256" key="10">
    <source>
        <dbReference type="ARBA" id="ARBA00022833"/>
    </source>
</evidence>
<dbReference type="GO" id="GO:0070192">
    <property type="term" value="P:chromosome organization involved in meiotic cell cycle"/>
    <property type="evidence" value="ECO:0007669"/>
    <property type="project" value="TreeGrafter"/>
</dbReference>
<organism evidence="17 18">
    <name type="scientific">Erysiphe neolycopersici</name>
    <dbReference type="NCBI Taxonomy" id="212602"/>
    <lineage>
        <taxon>Eukaryota</taxon>
        <taxon>Fungi</taxon>
        <taxon>Dikarya</taxon>
        <taxon>Ascomycota</taxon>
        <taxon>Pezizomycotina</taxon>
        <taxon>Leotiomycetes</taxon>
        <taxon>Erysiphales</taxon>
        <taxon>Erysiphaceae</taxon>
        <taxon>Erysiphe</taxon>
    </lineage>
</organism>
<keyword evidence="10" id="KW-0862">Zinc</keyword>
<evidence type="ECO:0000256" key="6">
    <source>
        <dbReference type="ARBA" id="ARBA00022454"/>
    </source>
</evidence>
<dbReference type="GO" id="GO:0051880">
    <property type="term" value="F:G-quadruplex DNA binding"/>
    <property type="evidence" value="ECO:0007669"/>
    <property type="project" value="TreeGrafter"/>
</dbReference>
<evidence type="ECO:0000256" key="13">
    <source>
        <dbReference type="ARBA" id="ARBA00023242"/>
    </source>
</evidence>
<dbReference type="InterPro" id="IPR004584">
    <property type="entry name" value="Rad50_eukaryotes"/>
</dbReference>
<dbReference type="GO" id="GO:0007004">
    <property type="term" value="P:telomere maintenance via telomerase"/>
    <property type="evidence" value="ECO:0007669"/>
    <property type="project" value="TreeGrafter"/>
</dbReference>
<evidence type="ECO:0000256" key="3">
    <source>
        <dbReference type="ARBA" id="ARBA00004286"/>
    </source>
</evidence>
<keyword evidence="13" id="KW-0539">Nucleus</keyword>
<dbReference type="SUPFAM" id="SSF52540">
    <property type="entry name" value="P-loop containing nucleoside triphosphate hydrolases"/>
    <property type="match status" value="1"/>
</dbReference>
<feature type="domain" description="Rad50/SbcC-type AAA" evidence="16">
    <location>
        <begin position="25"/>
        <end position="251"/>
    </location>
</feature>
<feature type="coiled-coil region" evidence="15">
    <location>
        <begin position="412"/>
        <end position="450"/>
    </location>
</feature>
<sequence length="1329" mass="152908">MVYQIGCATSDASINIGYASAQITRLKIQGIRSFDNQHPEYINFHAPLTLIVGQNGCGKTSIIECLKYASTGQQPPNTKGGAFIHDPKLSGEKETLGHVKLEFLNASQNKLVVSRTISLTTKKTGVTQKTLDCTLLMHNHGERHTMSTRVADMDKIVPAQMGVTAAVLDNVIFCHQDDSLWPMAEPQKLKEKFDKIFDAQKYTKAIENMIKMRKLHKDELGKLVIHEANNKAMKEKADKVQRRLLSLEAEIDSIREEIENYNLNIKLASEETKNKKIASNKALGTIEELKTKKDRAEGYQSFLTTLKADLEELQDSDEWLQSTLDQYEERMAQYCLQSQEFKSQYQELQRAQTATRRACAEKQTEYGHHQAEKKSFETQVETRTRLLREIARSYLIKGFDGDLNEDQVSKFIDKTQKLLQEKDRELDQARKLTNENLRKIRDELTTLENRKATRIQEKVNAKDAIHANESRIINRQREVDSIDVDEGTKAALEASLAENQQRLSEAQTNFEAMNWDRKLKAEDINLRQLELEAIHLKNELFESNRLLKEHAALEYAKTQAKNSQRSLEAMINTCNEKLTPVVNQDWTPETLEKRFQTVLSEKSKVLSEASRERDLAERELNSHIFKLNTQSANLKKKLDEIKKCEEVVLSSITTATGESLQNVESFLEELSGIEMERNELRQDLGSMSVVRDYYEKSLVTVREQNCCRLCERKFANAAEKGSAENKIEKLLKKYVEEQAQQDLKALENDLEKANAARPHYETYNKLNLIEIPSLQKEVKELEIVKLKLVAACENWDSILNDKATEKRDIEMLTSNVNDIVKYYRENLKYTEEINRLSSQKKSLSDSLTVQEIQDKSLTCDEMLLTVRKKIEKLVMDKNNANSEIASLEIESGNIKQKLNSVEFLLEKKNSLLKTIDELRESSKNQRESMRKTDVELEFLIPQFTKSKTKHDEVQRDGEINAKEIQKEKDKLSQSFNKFMIVVKAVNKYVEDGGPEKLAICERQIFDLEQAQMRLENELALVTQNENDLNSRINDSEKIKRSIVSNIRYRKTLRDLEITNNEILELEERIKYENADLLVQEHLAAEKRGQDLMAERGPLVGKMGAKDSELTSLIKEWETDYKDAGQKYKEMHIKVETTKAAIEDVIKCIHAVDSAIMKYHTLKMEEINAIAGDLWTNTYQGTDIDTIMIRSENENSSTTTKRNYNYRLCMVKQDAELDMRGRCSAGQRVLASIIIRLALAECFGVSCGVIALDEPTTNLDRENINALADSLNRIIHSRRRQSNFQLIIITHDEEFLQAMKCNEFTDIFWHVSRDVYQKSTIKMESLKENN</sequence>
<feature type="coiled-coil region" evidence="15">
    <location>
        <begin position="997"/>
        <end position="1075"/>
    </location>
</feature>
<comment type="similarity">
    <text evidence="4">Belongs to the SMC family. RAD50 subfamily.</text>
</comment>
<evidence type="ECO:0000256" key="8">
    <source>
        <dbReference type="ARBA" id="ARBA00022763"/>
    </source>
</evidence>
<dbReference type="Pfam" id="PF13476">
    <property type="entry name" value="AAA_23"/>
    <property type="match status" value="1"/>
</dbReference>
<dbReference type="InterPro" id="IPR027417">
    <property type="entry name" value="P-loop_NTPase"/>
</dbReference>
<proteinExistence type="inferred from homology"/>
<dbReference type="NCBIfam" id="TIGR00606">
    <property type="entry name" value="rad50"/>
    <property type="match status" value="1"/>
</dbReference>
<dbReference type="GO" id="GO:0000722">
    <property type="term" value="P:telomere maintenance via recombination"/>
    <property type="evidence" value="ECO:0007669"/>
    <property type="project" value="TreeGrafter"/>
</dbReference>
<evidence type="ECO:0000256" key="2">
    <source>
        <dbReference type="ARBA" id="ARBA00004123"/>
    </source>
</evidence>
<evidence type="ECO:0000256" key="12">
    <source>
        <dbReference type="ARBA" id="ARBA00023204"/>
    </source>
</evidence>
<evidence type="ECO:0000256" key="7">
    <source>
        <dbReference type="ARBA" id="ARBA00022723"/>
    </source>
</evidence>
<dbReference type="FunFam" id="3.40.50.300:FF:000947">
    <property type="entry name" value="DNA repair protein RAD50"/>
    <property type="match status" value="1"/>
</dbReference>
<dbReference type="PANTHER" id="PTHR18867">
    <property type="entry name" value="RAD50"/>
    <property type="match status" value="1"/>
</dbReference>
<dbReference type="GO" id="GO:0003691">
    <property type="term" value="F:double-stranded telomeric DNA binding"/>
    <property type="evidence" value="ECO:0007669"/>
    <property type="project" value="TreeGrafter"/>
</dbReference>
<dbReference type="OrthoDB" id="18797at2759"/>
<evidence type="ECO:0000313" key="17">
    <source>
        <dbReference type="EMBL" id="RKF57286.1"/>
    </source>
</evidence>
<protein>
    <recommendedName>
        <fullName evidence="5">DNA repair protein RAD50</fullName>
    </recommendedName>
</protein>
<feature type="coiled-coil region" evidence="15">
    <location>
        <begin position="223"/>
        <end position="271"/>
    </location>
</feature>
<keyword evidence="11 15" id="KW-0175">Coiled coil</keyword>
<dbReference type="Proteomes" id="UP000286134">
    <property type="component" value="Unassembled WGS sequence"/>
</dbReference>
<dbReference type="GO" id="GO:0030870">
    <property type="term" value="C:Mre11 complex"/>
    <property type="evidence" value="ECO:0007669"/>
    <property type="project" value="InterPro"/>
</dbReference>
<dbReference type="GO" id="GO:0006302">
    <property type="term" value="P:double-strand break repair"/>
    <property type="evidence" value="ECO:0007669"/>
    <property type="project" value="InterPro"/>
</dbReference>
<evidence type="ECO:0000256" key="4">
    <source>
        <dbReference type="ARBA" id="ARBA00009439"/>
    </source>
</evidence>
<evidence type="ECO:0000313" key="18">
    <source>
        <dbReference type="Proteomes" id="UP000286134"/>
    </source>
</evidence>
<evidence type="ECO:0000259" key="16">
    <source>
        <dbReference type="Pfam" id="PF13476"/>
    </source>
</evidence>
<comment type="subcellular location">
    <subcellularLocation>
        <location evidence="3">Chromosome</location>
    </subcellularLocation>
    <subcellularLocation>
        <location evidence="2">Nucleus</location>
    </subcellularLocation>
</comment>
<comment type="cofactor">
    <cofactor evidence="1">
        <name>Zn(2+)</name>
        <dbReference type="ChEBI" id="CHEBI:29105"/>
    </cofactor>
</comment>
<evidence type="ECO:0000256" key="14">
    <source>
        <dbReference type="ARBA" id="ARBA00049360"/>
    </source>
</evidence>
<evidence type="ECO:0000256" key="15">
    <source>
        <dbReference type="SAM" id="Coils"/>
    </source>
</evidence>
<dbReference type="STRING" id="212602.A0A420HII3"/>
<keyword evidence="12" id="KW-0234">DNA repair</keyword>